<organism evidence="2 3">
    <name type="scientific">Posidoniimonas corsicana</name>
    <dbReference type="NCBI Taxonomy" id="1938618"/>
    <lineage>
        <taxon>Bacteria</taxon>
        <taxon>Pseudomonadati</taxon>
        <taxon>Planctomycetota</taxon>
        <taxon>Planctomycetia</taxon>
        <taxon>Pirellulales</taxon>
        <taxon>Lacipirellulaceae</taxon>
        <taxon>Posidoniimonas</taxon>
    </lineage>
</organism>
<evidence type="ECO:0000313" key="3">
    <source>
        <dbReference type="Proteomes" id="UP000316714"/>
    </source>
</evidence>
<feature type="transmembrane region" description="Helical" evidence="1">
    <location>
        <begin position="57"/>
        <end position="75"/>
    </location>
</feature>
<dbReference type="OrthoDB" id="303070at2"/>
<evidence type="ECO:0000313" key="2">
    <source>
        <dbReference type="EMBL" id="TWT32205.1"/>
    </source>
</evidence>
<name>A0A5C5V3A8_9BACT</name>
<dbReference type="EMBL" id="SIHJ01000003">
    <property type="protein sequence ID" value="TWT32205.1"/>
    <property type="molecule type" value="Genomic_DNA"/>
</dbReference>
<keyword evidence="1" id="KW-0472">Membrane</keyword>
<evidence type="ECO:0008006" key="4">
    <source>
        <dbReference type="Google" id="ProtNLM"/>
    </source>
</evidence>
<protein>
    <recommendedName>
        <fullName evidence="4">DUF4199 domain-containing protein</fullName>
    </recommendedName>
</protein>
<evidence type="ECO:0000256" key="1">
    <source>
        <dbReference type="SAM" id="Phobius"/>
    </source>
</evidence>
<proteinExistence type="predicted"/>
<comment type="caution">
    <text evidence="2">The sequence shown here is derived from an EMBL/GenBank/DDBJ whole genome shotgun (WGS) entry which is preliminary data.</text>
</comment>
<keyword evidence="3" id="KW-1185">Reference proteome</keyword>
<dbReference type="AlphaFoldDB" id="A0A5C5V3A8"/>
<dbReference type="RefSeq" id="WP_146567384.1">
    <property type="nucleotide sequence ID" value="NZ_SIHJ01000003.1"/>
</dbReference>
<reference evidence="2 3" key="1">
    <citation type="submission" date="2019-02" db="EMBL/GenBank/DDBJ databases">
        <title>Deep-cultivation of Planctomycetes and their phenomic and genomic characterization uncovers novel biology.</title>
        <authorList>
            <person name="Wiegand S."/>
            <person name="Jogler M."/>
            <person name="Boedeker C."/>
            <person name="Pinto D."/>
            <person name="Vollmers J."/>
            <person name="Rivas-Marin E."/>
            <person name="Kohn T."/>
            <person name="Peeters S.H."/>
            <person name="Heuer A."/>
            <person name="Rast P."/>
            <person name="Oberbeckmann S."/>
            <person name="Bunk B."/>
            <person name="Jeske O."/>
            <person name="Meyerdierks A."/>
            <person name="Storesund J.E."/>
            <person name="Kallscheuer N."/>
            <person name="Luecker S."/>
            <person name="Lage O.M."/>
            <person name="Pohl T."/>
            <person name="Merkel B.J."/>
            <person name="Hornburger P."/>
            <person name="Mueller R.-W."/>
            <person name="Bruemmer F."/>
            <person name="Labrenz M."/>
            <person name="Spormann A.M."/>
            <person name="Op Den Camp H."/>
            <person name="Overmann J."/>
            <person name="Amann R."/>
            <person name="Jetten M.S.M."/>
            <person name="Mascher T."/>
            <person name="Medema M.H."/>
            <person name="Devos D.P."/>
            <person name="Kaster A.-K."/>
            <person name="Ovreas L."/>
            <person name="Rohde M."/>
            <person name="Galperin M.Y."/>
            <person name="Jogler C."/>
        </authorList>
    </citation>
    <scope>NUCLEOTIDE SEQUENCE [LARGE SCALE GENOMIC DNA]</scope>
    <source>
        <strain evidence="2 3">KOR34</strain>
    </source>
</reference>
<gene>
    <name evidence="2" type="ORF">KOR34_39660</name>
</gene>
<accession>A0A5C5V3A8</accession>
<keyword evidence="1" id="KW-1133">Transmembrane helix</keyword>
<dbReference type="Proteomes" id="UP000316714">
    <property type="component" value="Unassembled WGS sequence"/>
</dbReference>
<keyword evidence="1" id="KW-0812">Transmembrane</keyword>
<feature type="transmembrane region" description="Helical" evidence="1">
    <location>
        <begin position="145"/>
        <end position="162"/>
    </location>
</feature>
<feature type="transmembrane region" description="Helical" evidence="1">
    <location>
        <begin position="33"/>
        <end position="50"/>
    </location>
</feature>
<sequence length="178" mass="19203">MRFSLKELLLLAGVVAVAAASLPAASRMVASCWVTATLIVSVAALVRGVVLTGDRRVFGLGFFLFAAAYAVVLTTGQSGESTRHLISNRELRPDTGLLLTTRAVEPLRNALQSRQWYDANNNLLESTDDPALRASSNLVPHTVDLMMVAQCLWTLLLGYLGGKYAVWVYSRHGGQQAA</sequence>